<dbReference type="GO" id="GO:0016263">
    <property type="term" value="F:glycoprotein-N-acetylgalactosamine 3-beta-galactosyltransferase activity"/>
    <property type="evidence" value="ECO:0007669"/>
    <property type="project" value="TreeGrafter"/>
</dbReference>
<dbReference type="InterPro" id="IPR026050">
    <property type="entry name" value="C1GALT1/C1GALT1_chp1"/>
</dbReference>
<sequence length="292" mass="33797">MATVKRTIFVLAVSMAIGSLLALIFEFHFTYHPLQEYLIKEKPHWITYARWLIGRDIYQIREDSSVPQIQVVQESDYLTSEFKLLCVVMIHKEHLIHQGHNIQATWGRHCNHMIFHSNKNYDNLPVISNSGDPKSWENFRNVINTISQSYSQYKWVVFVDEDTYLIPENLRYYISVLEPTIPHYLGHVVERRSLFSGVYNTLDTGFVVNKQTLDLLQKCFKDGSSCSCPAPSSGGCDISLGSCLKLLGVEPKDTRDHLGRARFLPFTPEEHLTDSIRWTFTSWKNSFYPAKN</sequence>
<evidence type="ECO:0000313" key="7">
    <source>
        <dbReference type="EMBL" id="CAH1789543.1"/>
    </source>
</evidence>
<dbReference type="OrthoDB" id="414175at2759"/>
<dbReference type="Gene3D" id="3.90.550.50">
    <property type="match status" value="1"/>
</dbReference>
<proteinExistence type="inferred from homology"/>
<dbReference type="AlphaFoldDB" id="A0A8J1TTI8"/>
<evidence type="ECO:0000256" key="6">
    <source>
        <dbReference type="ARBA" id="ARBA00023136"/>
    </source>
</evidence>
<reference evidence="7" key="1">
    <citation type="submission" date="2022-03" db="EMBL/GenBank/DDBJ databases">
        <authorList>
            <person name="Martin C."/>
        </authorList>
    </citation>
    <scope>NUCLEOTIDE SEQUENCE</scope>
</reference>
<keyword evidence="6" id="KW-0472">Membrane</keyword>
<comment type="caution">
    <text evidence="7">The sequence shown here is derived from an EMBL/GenBank/DDBJ whole genome shotgun (WGS) entry which is preliminary data.</text>
</comment>
<dbReference type="GO" id="GO:0016020">
    <property type="term" value="C:membrane"/>
    <property type="evidence" value="ECO:0007669"/>
    <property type="project" value="UniProtKB-SubCell"/>
</dbReference>
<gene>
    <name evidence="7" type="ORF">OFUS_LOCUS14883</name>
</gene>
<keyword evidence="5" id="KW-1133">Transmembrane helix</keyword>
<evidence type="ECO:0000313" key="8">
    <source>
        <dbReference type="Proteomes" id="UP000749559"/>
    </source>
</evidence>
<evidence type="ECO:0000256" key="1">
    <source>
        <dbReference type="ARBA" id="ARBA00004606"/>
    </source>
</evidence>
<evidence type="ECO:0000256" key="4">
    <source>
        <dbReference type="ARBA" id="ARBA00022968"/>
    </source>
</evidence>
<dbReference type="Proteomes" id="UP000749559">
    <property type="component" value="Unassembled WGS sequence"/>
</dbReference>
<feature type="non-terminal residue" evidence="7">
    <location>
        <position position="1"/>
    </location>
</feature>
<keyword evidence="3" id="KW-0812">Transmembrane</keyword>
<dbReference type="EMBL" id="CAIIXF020000007">
    <property type="protein sequence ID" value="CAH1789543.1"/>
    <property type="molecule type" value="Genomic_DNA"/>
</dbReference>
<organism evidence="7 8">
    <name type="scientific">Owenia fusiformis</name>
    <name type="common">Polychaete worm</name>
    <dbReference type="NCBI Taxonomy" id="6347"/>
    <lineage>
        <taxon>Eukaryota</taxon>
        <taxon>Metazoa</taxon>
        <taxon>Spiralia</taxon>
        <taxon>Lophotrochozoa</taxon>
        <taxon>Annelida</taxon>
        <taxon>Polychaeta</taxon>
        <taxon>Sedentaria</taxon>
        <taxon>Canalipalpata</taxon>
        <taxon>Sabellida</taxon>
        <taxon>Oweniida</taxon>
        <taxon>Oweniidae</taxon>
        <taxon>Owenia</taxon>
    </lineage>
</organism>
<evidence type="ECO:0000256" key="5">
    <source>
        <dbReference type="ARBA" id="ARBA00022989"/>
    </source>
</evidence>
<keyword evidence="4" id="KW-0735">Signal-anchor</keyword>
<dbReference type="PANTHER" id="PTHR23033">
    <property type="entry name" value="BETA1,3-GALACTOSYLTRANSFERASE"/>
    <property type="match status" value="1"/>
</dbReference>
<protein>
    <submittedName>
        <fullName evidence="7">Uncharacterized protein</fullName>
    </submittedName>
</protein>
<keyword evidence="8" id="KW-1185">Reference proteome</keyword>
<accession>A0A8J1TTI8</accession>
<comment type="subcellular location">
    <subcellularLocation>
        <location evidence="1">Membrane</location>
        <topology evidence="1">Single-pass type II membrane protein</topology>
    </subcellularLocation>
</comment>
<dbReference type="PANTHER" id="PTHR23033:SF49">
    <property type="entry name" value="PUTATIVE-RELATED"/>
    <property type="match status" value="1"/>
</dbReference>
<name>A0A8J1TTI8_OWEFU</name>
<evidence type="ECO:0000256" key="3">
    <source>
        <dbReference type="ARBA" id="ARBA00022692"/>
    </source>
</evidence>
<evidence type="ECO:0000256" key="2">
    <source>
        <dbReference type="ARBA" id="ARBA00006462"/>
    </source>
</evidence>
<comment type="similarity">
    <text evidence="2">Belongs to the glycosyltransferase 31 family. Beta3-Gal-T subfamily.</text>
</comment>